<dbReference type="STRING" id="356305.SAMN05421841_2410"/>
<dbReference type="AlphaFoldDB" id="A0A1I0R0G1"/>
<dbReference type="EMBL" id="FOIU01000001">
    <property type="protein sequence ID" value="SEW33485.1"/>
    <property type="molecule type" value="Genomic_DNA"/>
</dbReference>
<dbReference type="PANTHER" id="PTHR43280">
    <property type="entry name" value="ARAC-FAMILY TRANSCRIPTIONAL REGULATOR"/>
    <property type="match status" value="1"/>
</dbReference>
<evidence type="ECO:0000256" key="1">
    <source>
        <dbReference type="ARBA" id="ARBA00023015"/>
    </source>
</evidence>
<evidence type="ECO:0000256" key="3">
    <source>
        <dbReference type="ARBA" id="ARBA00023163"/>
    </source>
</evidence>
<name>A0A1I0R0G1_9FLAO</name>
<dbReference type="GO" id="GO:0043565">
    <property type="term" value="F:sequence-specific DNA binding"/>
    <property type="evidence" value="ECO:0007669"/>
    <property type="project" value="InterPro"/>
</dbReference>
<keyword evidence="2 5" id="KW-0238">DNA-binding</keyword>
<evidence type="ECO:0000313" key="6">
    <source>
        <dbReference type="Proteomes" id="UP000199469"/>
    </source>
</evidence>
<feature type="domain" description="HTH araC/xylS-type" evidence="4">
    <location>
        <begin position="179"/>
        <end position="279"/>
    </location>
</feature>
<accession>A0A1I0R0G1</accession>
<evidence type="ECO:0000313" key="5">
    <source>
        <dbReference type="EMBL" id="SEW33485.1"/>
    </source>
</evidence>
<dbReference type="InterPro" id="IPR018062">
    <property type="entry name" value="HTH_AraC-typ_CS"/>
</dbReference>
<dbReference type="PANTHER" id="PTHR43280:SF2">
    <property type="entry name" value="HTH-TYPE TRANSCRIPTIONAL REGULATOR EXSA"/>
    <property type="match status" value="1"/>
</dbReference>
<dbReference type="InterPro" id="IPR009057">
    <property type="entry name" value="Homeodomain-like_sf"/>
</dbReference>
<evidence type="ECO:0000256" key="2">
    <source>
        <dbReference type="ARBA" id="ARBA00023125"/>
    </source>
</evidence>
<protein>
    <submittedName>
        <fullName evidence="5">AraC-type DNA-binding protein</fullName>
    </submittedName>
</protein>
<sequence>MINSDYSIDDLHFTTRSIDGGNTIIFNKQMIFSIIYIIKGEGKYQVQHNTISYGSNDIFIVVPGEEFQVIQTTSDTEILEIKFSDLFINQKKQFDTDRSDRTHILYSANQNLDYIVNIKNNIILAHQIANCLLSEIREANIVDGEYLKHLVYMILLFLEKEIKKLLPSIAGLTIEQKVIKMLQYIHLNIFEPKKLTIQELSDKFFISPTYIGKYFKSHTNHNLHHYILQYKLNLIQYRLKNSNMRVSEIADEFGFSDKSYLNKIFLKYTGISPSQYRINSKNKNFLSNIS</sequence>
<reference evidence="6" key="1">
    <citation type="submission" date="2016-10" db="EMBL/GenBank/DDBJ databases">
        <authorList>
            <person name="Varghese N."/>
            <person name="Submissions S."/>
        </authorList>
    </citation>
    <scope>NUCLEOTIDE SEQUENCE [LARGE SCALE GENOMIC DNA]</scope>
    <source>
        <strain evidence="6">DSM 17724</strain>
    </source>
</reference>
<dbReference type="RefSeq" id="WP_062671486.1">
    <property type="nucleotide sequence ID" value="NZ_FOIU01000001.1"/>
</dbReference>
<dbReference type="PROSITE" id="PS01124">
    <property type="entry name" value="HTH_ARAC_FAMILY_2"/>
    <property type="match status" value="1"/>
</dbReference>
<dbReference type="Gene3D" id="1.10.10.60">
    <property type="entry name" value="Homeodomain-like"/>
    <property type="match status" value="2"/>
</dbReference>
<evidence type="ECO:0000259" key="4">
    <source>
        <dbReference type="PROSITE" id="PS01124"/>
    </source>
</evidence>
<dbReference type="InterPro" id="IPR018060">
    <property type="entry name" value="HTH_AraC"/>
</dbReference>
<dbReference type="GO" id="GO:0003700">
    <property type="term" value="F:DNA-binding transcription factor activity"/>
    <property type="evidence" value="ECO:0007669"/>
    <property type="project" value="InterPro"/>
</dbReference>
<gene>
    <name evidence="5" type="ORF">SAMN05421841_2410</name>
</gene>
<organism evidence="5 6">
    <name type="scientific">Chryseobacterium wanjuense</name>
    <dbReference type="NCBI Taxonomy" id="356305"/>
    <lineage>
        <taxon>Bacteria</taxon>
        <taxon>Pseudomonadati</taxon>
        <taxon>Bacteroidota</taxon>
        <taxon>Flavobacteriia</taxon>
        <taxon>Flavobacteriales</taxon>
        <taxon>Weeksellaceae</taxon>
        <taxon>Chryseobacterium group</taxon>
        <taxon>Chryseobacterium</taxon>
    </lineage>
</organism>
<keyword evidence="1" id="KW-0805">Transcription regulation</keyword>
<keyword evidence="3" id="KW-0804">Transcription</keyword>
<proteinExistence type="predicted"/>
<dbReference type="PROSITE" id="PS00041">
    <property type="entry name" value="HTH_ARAC_FAMILY_1"/>
    <property type="match status" value="1"/>
</dbReference>
<dbReference type="SUPFAM" id="SSF46689">
    <property type="entry name" value="Homeodomain-like"/>
    <property type="match status" value="1"/>
</dbReference>
<dbReference type="Proteomes" id="UP000199469">
    <property type="component" value="Unassembled WGS sequence"/>
</dbReference>
<keyword evidence="6" id="KW-1185">Reference proteome</keyword>
<dbReference type="Pfam" id="PF12833">
    <property type="entry name" value="HTH_18"/>
    <property type="match status" value="1"/>
</dbReference>
<dbReference type="SMART" id="SM00342">
    <property type="entry name" value="HTH_ARAC"/>
    <property type="match status" value="1"/>
</dbReference>